<accession>A0ACA9SNU9</accession>
<proteinExistence type="predicted"/>
<evidence type="ECO:0000313" key="2">
    <source>
        <dbReference type="Proteomes" id="UP000789920"/>
    </source>
</evidence>
<evidence type="ECO:0000313" key="1">
    <source>
        <dbReference type="EMBL" id="CAG8845169.1"/>
    </source>
</evidence>
<name>A0ACA9SNU9_9GLOM</name>
<reference evidence="1" key="1">
    <citation type="submission" date="2021-06" db="EMBL/GenBank/DDBJ databases">
        <authorList>
            <person name="Kallberg Y."/>
            <person name="Tangrot J."/>
            <person name="Rosling A."/>
        </authorList>
    </citation>
    <scope>NUCLEOTIDE SEQUENCE</scope>
    <source>
        <strain evidence="1">MA461A</strain>
    </source>
</reference>
<sequence length="121" mass="13698">ISKAIHDFFHQEGFYYVPTPIITGNDAEGAGEVFKVATNEEEPFFSQSANLTVSGQLHAEALAQRLGKVYTFAEMTWADLTEITDLAEKLLKYTINYVLANNEEELAYLEKFQQKVKIVMD</sequence>
<dbReference type="EMBL" id="CAJVQC010145554">
    <property type="protein sequence ID" value="CAG8845169.1"/>
    <property type="molecule type" value="Genomic_DNA"/>
</dbReference>
<feature type="non-terminal residue" evidence="1">
    <location>
        <position position="121"/>
    </location>
</feature>
<dbReference type="Proteomes" id="UP000789920">
    <property type="component" value="Unassembled WGS sequence"/>
</dbReference>
<keyword evidence="2" id="KW-1185">Reference proteome</keyword>
<organism evidence="1 2">
    <name type="scientific">Racocetra persica</name>
    <dbReference type="NCBI Taxonomy" id="160502"/>
    <lineage>
        <taxon>Eukaryota</taxon>
        <taxon>Fungi</taxon>
        <taxon>Fungi incertae sedis</taxon>
        <taxon>Mucoromycota</taxon>
        <taxon>Glomeromycotina</taxon>
        <taxon>Glomeromycetes</taxon>
        <taxon>Diversisporales</taxon>
        <taxon>Gigasporaceae</taxon>
        <taxon>Racocetra</taxon>
    </lineage>
</organism>
<gene>
    <name evidence="1" type="ORF">RPERSI_LOCUS33545</name>
</gene>
<protein>
    <submittedName>
        <fullName evidence="1">34279_t:CDS:1</fullName>
    </submittedName>
</protein>
<feature type="non-terminal residue" evidence="1">
    <location>
        <position position="1"/>
    </location>
</feature>
<comment type="caution">
    <text evidence="1">The sequence shown here is derived from an EMBL/GenBank/DDBJ whole genome shotgun (WGS) entry which is preliminary data.</text>
</comment>